<keyword evidence="5" id="KW-1185">Reference proteome</keyword>
<keyword evidence="3" id="KW-0131">Cell cycle</keyword>
<evidence type="ECO:0000256" key="3">
    <source>
        <dbReference type="HAMAP-Rule" id="MF_01805"/>
    </source>
</evidence>
<dbReference type="InterPro" id="IPR003768">
    <property type="entry name" value="ScpA"/>
</dbReference>
<comment type="subcellular location">
    <subcellularLocation>
        <location evidence="3">Cytoplasm</location>
    </subcellularLocation>
    <text evidence="3">Associated with two foci at the outer edges of the nucleoid region in young cells, and at four foci within both cell halves in older cells.</text>
</comment>
<dbReference type="GO" id="GO:0007059">
    <property type="term" value="P:chromosome segregation"/>
    <property type="evidence" value="ECO:0007669"/>
    <property type="project" value="UniProtKB-UniRule"/>
</dbReference>
<gene>
    <name evidence="3" type="primary">scpA</name>
    <name evidence="4" type="ORF">SAMN02745123_02037</name>
</gene>
<dbReference type="InterPro" id="IPR023093">
    <property type="entry name" value="ScpA-like_C"/>
</dbReference>
<dbReference type="Pfam" id="PF02616">
    <property type="entry name" value="SMC_ScpA"/>
    <property type="match status" value="1"/>
</dbReference>
<dbReference type="GO" id="GO:0005737">
    <property type="term" value="C:cytoplasm"/>
    <property type="evidence" value="ECO:0007669"/>
    <property type="project" value="UniProtKB-SubCell"/>
</dbReference>
<evidence type="ECO:0000313" key="5">
    <source>
        <dbReference type="Proteomes" id="UP000183997"/>
    </source>
</evidence>
<protein>
    <recommendedName>
        <fullName evidence="2 3">Segregation and condensation protein A</fullName>
    </recommendedName>
</protein>
<reference evidence="5" key="1">
    <citation type="submission" date="2016-11" db="EMBL/GenBank/DDBJ databases">
        <authorList>
            <person name="Varghese N."/>
            <person name="Submissions S."/>
        </authorList>
    </citation>
    <scope>NUCLEOTIDE SEQUENCE [LARGE SCALE GENOMIC DNA]</scope>
    <source>
        <strain evidence="5">DSM 10349</strain>
    </source>
</reference>
<dbReference type="EMBL" id="FRAR01000014">
    <property type="protein sequence ID" value="SHK48446.1"/>
    <property type="molecule type" value="Genomic_DNA"/>
</dbReference>
<evidence type="ECO:0000313" key="4">
    <source>
        <dbReference type="EMBL" id="SHK48446.1"/>
    </source>
</evidence>
<dbReference type="OrthoDB" id="9811016at2"/>
<comment type="similarity">
    <text evidence="3">Belongs to the ScpA family.</text>
</comment>
<dbReference type="PANTHER" id="PTHR33969">
    <property type="entry name" value="SEGREGATION AND CONDENSATION PROTEIN A"/>
    <property type="match status" value="1"/>
</dbReference>
<dbReference type="Proteomes" id="UP000183997">
    <property type="component" value="Unassembled WGS sequence"/>
</dbReference>
<dbReference type="GO" id="GO:0006260">
    <property type="term" value="P:DNA replication"/>
    <property type="evidence" value="ECO:0007669"/>
    <property type="project" value="UniProtKB-UniRule"/>
</dbReference>
<dbReference type="Gene3D" id="6.10.250.2410">
    <property type="match status" value="1"/>
</dbReference>
<sequence>MSYAVKLSAFEGPLDLLLHLIDKDQINIYDIPIAEITAQYLVYIEDMQNLDMDVASEFLVMAATLVSIKARMLLPRTPKGQGDAEEEGPDPREELVQRLLEYRKFKEVASYLKTQERQAGKVYTRNNSLELYQHLFSPRDPLRGVTLDLLLASLQQVLKKAGAGLTIPGEITREEIQVPEKMRQLLTLLVLHPRGMSFSRMFSEDTTRSEMIVTFLAVLELLKSGQISVEQRNPFSDIVISRRTQELTEEA</sequence>
<dbReference type="GO" id="GO:0051301">
    <property type="term" value="P:cell division"/>
    <property type="evidence" value="ECO:0007669"/>
    <property type="project" value="UniProtKB-KW"/>
</dbReference>
<comment type="function">
    <text evidence="3">Participates in chromosomal partition during cell division. May act via the formation of a condensin-like complex containing Smc and ScpB that pull DNA away from mid-cell into both cell halves.</text>
</comment>
<dbReference type="STRING" id="1121421.SAMN02745123_02037"/>
<dbReference type="RefSeq" id="WP_072913830.1">
    <property type="nucleotide sequence ID" value="NZ_FRAR01000014.1"/>
</dbReference>
<dbReference type="Gene3D" id="1.10.10.580">
    <property type="entry name" value="Structural maintenance of chromosome 1. Chain E"/>
    <property type="match status" value="1"/>
</dbReference>
<organism evidence="4 5">
    <name type="scientific">Desulforamulus aeronauticus DSM 10349</name>
    <dbReference type="NCBI Taxonomy" id="1121421"/>
    <lineage>
        <taxon>Bacteria</taxon>
        <taxon>Bacillati</taxon>
        <taxon>Bacillota</taxon>
        <taxon>Clostridia</taxon>
        <taxon>Eubacteriales</taxon>
        <taxon>Peptococcaceae</taxon>
        <taxon>Desulforamulus</taxon>
    </lineage>
</organism>
<dbReference type="SUPFAM" id="SSF46785">
    <property type="entry name" value="Winged helix' DNA-binding domain"/>
    <property type="match status" value="1"/>
</dbReference>
<keyword evidence="3" id="KW-0963">Cytoplasm</keyword>
<dbReference type="InterPro" id="IPR036390">
    <property type="entry name" value="WH_DNA-bd_sf"/>
</dbReference>
<evidence type="ECO:0000256" key="2">
    <source>
        <dbReference type="ARBA" id="ARBA00044777"/>
    </source>
</evidence>
<keyword evidence="1 3" id="KW-0159">Chromosome partition</keyword>
<proteinExistence type="inferred from homology"/>
<dbReference type="PANTHER" id="PTHR33969:SF2">
    <property type="entry name" value="SEGREGATION AND CONDENSATION PROTEIN A"/>
    <property type="match status" value="1"/>
</dbReference>
<keyword evidence="3" id="KW-0132">Cell division</keyword>
<comment type="subunit">
    <text evidence="3">Component of a cohesin-like complex composed of ScpA, ScpB and the Smc homodimer, in which ScpA and ScpB bind to the head domain of Smc. The presence of the three proteins is required for the association of the complex with DNA.</text>
</comment>
<name>A0A1M6SUU3_9FIRM</name>
<dbReference type="HAMAP" id="MF_01805">
    <property type="entry name" value="ScpA"/>
    <property type="match status" value="1"/>
</dbReference>
<accession>A0A1M6SUU3</accession>
<dbReference type="AlphaFoldDB" id="A0A1M6SUU3"/>
<evidence type="ECO:0000256" key="1">
    <source>
        <dbReference type="ARBA" id="ARBA00022829"/>
    </source>
</evidence>